<dbReference type="RefSeq" id="WP_006970269.1">
    <property type="nucleotide sequence ID" value="NZ_ABCS01000009.1"/>
</dbReference>
<reference evidence="4 5" key="1">
    <citation type="submission" date="2007-06" db="EMBL/GenBank/DDBJ databases">
        <authorList>
            <person name="Shimkets L."/>
            <person name="Ferriera S."/>
            <person name="Johnson J."/>
            <person name="Kravitz S."/>
            <person name="Beeson K."/>
            <person name="Sutton G."/>
            <person name="Rogers Y.-H."/>
            <person name="Friedman R."/>
            <person name="Frazier M."/>
            <person name="Venter J.C."/>
        </authorList>
    </citation>
    <scope>NUCLEOTIDE SEQUENCE [LARGE SCALE GENOMIC DNA]</scope>
    <source>
        <strain evidence="4 5">SIR-1</strain>
    </source>
</reference>
<dbReference type="InterPro" id="IPR017853">
    <property type="entry name" value="GH"/>
</dbReference>
<evidence type="ECO:0000313" key="4">
    <source>
        <dbReference type="EMBL" id="EDM80666.1"/>
    </source>
</evidence>
<accession>A6G0M0</accession>
<proteinExistence type="predicted"/>
<evidence type="ECO:0000256" key="2">
    <source>
        <dbReference type="SAM" id="MobiDB-lite"/>
    </source>
</evidence>
<dbReference type="InterPro" id="IPR003790">
    <property type="entry name" value="GHL10"/>
</dbReference>
<feature type="compositionally biased region" description="Low complexity" evidence="2">
    <location>
        <begin position="56"/>
        <end position="74"/>
    </location>
</feature>
<feature type="region of interest" description="Disordered" evidence="2">
    <location>
        <begin position="18"/>
        <end position="74"/>
    </location>
</feature>
<dbReference type="PANTHER" id="PTHR43405">
    <property type="entry name" value="GLYCOSYL HYDROLASE DIGH"/>
    <property type="match status" value="1"/>
</dbReference>
<dbReference type="OrthoDB" id="9773203at2"/>
<dbReference type="Pfam" id="PF02638">
    <property type="entry name" value="GHL10"/>
    <property type="match status" value="1"/>
</dbReference>
<evidence type="ECO:0000259" key="3">
    <source>
        <dbReference type="Pfam" id="PF02638"/>
    </source>
</evidence>
<dbReference type="AlphaFoldDB" id="A6G0M0"/>
<feature type="compositionally biased region" description="Acidic residues" evidence="2">
    <location>
        <begin position="34"/>
        <end position="55"/>
    </location>
</feature>
<dbReference type="EMBL" id="ABCS01000009">
    <property type="protein sequence ID" value="EDM80666.1"/>
    <property type="molecule type" value="Genomic_DNA"/>
</dbReference>
<gene>
    <name evidence="4" type="ORF">PPSIR1_37274</name>
</gene>
<protein>
    <recommendedName>
        <fullName evidence="3">Glycosyl hydrolase-like 10 domain-containing protein</fullName>
    </recommendedName>
</protein>
<dbReference type="InterPro" id="IPR052177">
    <property type="entry name" value="Divisome_Glycosyl_Hydrolase"/>
</dbReference>
<dbReference type="SUPFAM" id="SSF51445">
    <property type="entry name" value="(Trans)glycosidases"/>
    <property type="match status" value="1"/>
</dbReference>
<dbReference type="Gene3D" id="3.20.20.80">
    <property type="entry name" value="Glycosidases"/>
    <property type="match status" value="1"/>
</dbReference>
<dbReference type="PROSITE" id="PS51257">
    <property type="entry name" value="PROKAR_LIPOPROTEIN"/>
    <property type="match status" value="1"/>
</dbReference>
<evidence type="ECO:0000256" key="1">
    <source>
        <dbReference type="ARBA" id="ARBA00022729"/>
    </source>
</evidence>
<keyword evidence="5" id="KW-1185">Reference proteome</keyword>
<feature type="domain" description="Glycosyl hydrolase-like 10" evidence="3">
    <location>
        <begin position="88"/>
        <end position="375"/>
    </location>
</feature>
<comment type="caution">
    <text evidence="4">The sequence shown here is derived from an EMBL/GenBank/DDBJ whole genome shotgun (WGS) entry which is preliminary data.</text>
</comment>
<sequence>MHSPRSLSVALALGTALACSSGTGSDPQGPGAEEVGDTVGDTEEGTSSESSDDSSSDSTGESTSADESSDDTGGVWEQQLVEVGHAREFRGVWVTTVYNINWPSSQGLSAAAAQAELASIVDTAEAVNLNAIVFQVRPESDAVYESSLEPWSRYLSGSQGGDPGFDPLAFLIEEAHARGIEVHAWFNPYRGAASAGITLAEPHIALQLPEHAHTYGSSLWMDPGALDVREHTVDVVLDVVERYAVDGVHLDDYFYPYPNGDDFPDALTWNAYLADGGALSQGDWRRDNVNALVEELHDTIAAADPDARFGIAPFGIYRPGIPEGIVGLDQYAELYADPVLWMEEGWVDYLAPQLYWPTYSAQQTYEVLLDWWSSIDPERYVFTGNYLSKLGDDWTLDEMLYQVELSRLYSDQNSMGNVYFHVEPLQSDTLGINAALLDEFYGRPALTPPLADHLDDLVAPPLVTPNLEGDGALVEDVVEQSLRAFVVYADQGGAWALDRIVPIPDGEFGSTSLSLDSGTYAITAASRANVESDGVVLVVP</sequence>
<dbReference type="Proteomes" id="UP000005801">
    <property type="component" value="Unassembled WGS sequence"/>
</dbReference>
<dbReference type="PANTHER" id="PTHR43405:SF1">
    <property type="entry name" value="GLYCOSYL HYDROLASE DIGH"/>
    <property type="match status" value="1"/>
</dbReference>
<name>A6G0M0_9BACT</name>
<dbReference type="eggNOG" id="COG1649">
    <property type="taxonomic scope" value="Bacteria"/>
</dbReference>
<dbReference type="STRING" id="391625.PPSIR1_37274"/>
<keyword evidence="1" id="KW-0732">Signal</keyword>
<evidence type="ECO:0000313" key="5">
    <source>
        <dbReference type="Proteomes" id="UP000005801"/>
    </source>
</evidence>
<organism evidence="4 5">
    <name type="scientific">Plesiocystis pacifica SIR-1</name>
    <dbReference type="NCBI Taxonomy" id="391625"/>
    <lineage>
        <taxon>Bacteria</taxon>
        <taxon>Pseudomonadati</taxon>
        <taxon>Myxococcota</taxon>
        <taxon>Polyangia</taxon>
        <taxon>Nannocystales</taxon>
        <taxon>Nannocystaceae</taxon>
        <taxon>Plesiocystis</taxon>
    </lineage>
</organism>